<dbReference type="PANTHER" id="PTHR37833:SF1">
    <property type="entry name" value="SIGNAL PEPTIDE PROTEIN"/>
    <property type="match status" value="1"/>
</dbReference>
<keyword evidence="3" id="KW-1185">Reference proteome</keyword>
<dbReference type="PROSITE" id="PS51257">
    <property type="entry name" value="PROKAR_LIPOPROTEIN"/>
    <property type="match status" value="1"/>
</dbReference>
<dbReference type="Pfam" id="PF07610">
    <property type="entry name" value="DUF1573"/>
    <property type="match status" value="1"/>
</dbReference>
<evidence type="ECO:0000313" key="3">
    <source>
        <dbReference type="Proteomes" id="UP000598971"/>
    </source>
</evidence>
<keyword evidence="1" id="KW-0732">Signal</keyword>
<comment type="caution">
    <text evidence="2">The sequence shown here is derived from an EMBL/GenBank/DDBJ whole genome shotgun (WGS) entry which is preliminary data.</text>
</comment>
<dbReference type="InterPro" id="IPR011467">
    <property type="entry name" value="DUF1573"/>
</dbReference>
<dbReference type="AlphaFoldDB" id="A0A8J8JVK3"/>
<organism evidence="2 3">
    <name type="scientific">Limnovirga soli</name>
    <dbReference type="NCBI Taxonomy" id="2656915"/>
    <lineage>
        <taxon>Bacteria</taxon>
        <taxon>Pseudomonadati</taxon>
        <taxon>Bacteroidota</taxon>
        <taxon>Chitinophagia</taxon>
        <taxon>Chitinophagales</taxon>
        <taxon>Chitinophagaceae</taxon>
        <taxon>Limnovirga</taxon>
    </lineage>
</organism>
<feature type="chain" id="PRO_5035230035" evidence="1">
    <location>
        <begin position="20"/>
        <end position="154"/>
    </location>
</feature>
<protein>
    <submittedName>
        <fullName evidence="2">DUF1573 domain-containing protein</fullName>
    </submittedName>
</protein>
<sequence>MQKLILLFSVIAVFSLASCDETNTSNTPSANVGIDSANFTQVQWTDTLIDFGTITKGQKVHIVFKCKNTGTKPMFIYYVRPGCGCTVAEYTKEAIAPGGSGEIDASYDSNHGIVGQIRKSITVQTNTTNPSPQLFFTGTVLDPSLARDTTAKKG</sequence>
<gene>
    <name evidence="2" type="ORF">GD597_02610</name>
</gene>
<dbReference type="InterPro" id="IPR013783">
    <property type="entry name" value="Ig-like_fold"/>
</dbReference>
<proteinExistence type="predicted"/>
<name>A0A8J8JVK3_9BACT</name>
<dbReference type="PANTHER" id="PTHR37833">
    <property type="entry name" value="LIPOPROTEIN-RELATED"/>
    <property type="match status" value="1"/>
</dbReference>
<evidence type="ECO:0000256" key="1">
    <source>
        <dbReference type="SAM" id="SignalP"/>
    </source>
</evidence>
<dbReference type="RefSeq" id="WP_171606260.1">
    <property type="nucleotide sequence ID" value="NZ_WHPF01000002.1"/>
</dbReference>
<dbReference type="Proteomes" id="UP000598971">
    <property type="component" value="Unassembled WGS sequence"/>
</dbReference>
<evidence type="ECO:0000313" key="2">
    <source>
        <dbReference type="EMBL" id="NNV54336.1"/>
    </source>
</evidence>
<dbReference type="Gene3D" id="2.60.40.10">
    <property type="entry name" value="Immunoglobulins"/>
    <property type="match status" value="1"/>
</dbReference>
<accession>A0A8J8JVK3</accession>
<feature type="signal peptide" evidence="1">
    <location>
        <begin position="1"/>
        <end position="19"/>
    </location>
</feature>
<reference evidence="2" key="1">
    <citation type="submission" date="2019-10" db="EMBL/GenBank/DDBJ databases">
        <title>Draft genome sequence of Panacibacter sp. KCS-6.</title>
        <authorList>
            <person name="Yim K.J."/>
        </authorList>
    </citation>
    <scope>NUCLEOTIDE SEQUENCE</scope>
    <source>
        <strain evidence="2">KCS-6</strain>
    </source>
</reference>
<dbReference type="EMBL" id="WHPF01000002">
    <property type="protein sequence ID" value="NNV54336.1"/>
    <property type="molecule type" value="Genomic_DNA"/>
</dbReference>